<evidence type="ECO:0000313" key="2">
    <source>
        <dbReference type="Proteomes" id="UP000478052"/>
    </source>
</evidence>
<feature type="non-terminal residue" evidence="1">
    <location>
        <position position="162"/>
    </location>
</feature>
<dbReference type="AlphaFoldDB" id="A0A6G0YUW9"/>
<comment type="caution">
    <text evidence="1">The sequence shown here is derived from an EMBL/GenBank/DDBJ whole genome shotgun (WGS) entry which is preliminary data.</text>
</comment>
<protein>
    <submittedName>
        <fullName evidence="1">Retrovirus-related Pol polyprotein from type-1 retrotransposable element R1</fullName>
    </submittedName>
</protein>
<evidence type="ECO:0000313" key="1">
    <source>
        <dbReference type="EMBL" id="KAF0761603.1"/>
    </source>
</evidence>
<gene>
    <name evidence="1" type="ORF">FWK35_00011833</name>
</gene>
<accession>A0A6G0YUW9</accession>
<proteinExistence type="predicted"/>
<name>A0A6G0YUW9_APHCR</name>
<keyword evidence="2" id="KW-1185">Reference proteome</keyword>
<sequence length="162" mass="18289">MRFDGRPAWIRLAPKDIPTFLLDRDLSSESQGLVGRHRTEACVTQSQTPERIITIIVDGHQVTTCKNLKYLGLQLDSKWSFTEHARVVAAKTGKVVQSLTRIMPNISAVRPTKRKLLSNVAYIMLYGAPVWTEDMSATGWVVLQKVQRRICLRMASAYCTTL</sequence>
<dbReference type="EMBL" id="VUJU01002344">
    <property type="protein sequence ID" value="KAF0761603.1"/>
    <property type="molecule type" value="Genomic_DNA"/>
</dbReference>
<organism evidence="1 2">
    <name type="scientific">Aphis craccivora</name>
    <name type="common">Cowpea aphid</name>
    <dbReference type="NCBI Taxonomy" id="307492"/>
    <lineage>
        <taxon>Eukaryota</taxon>
        <taxon>Metazoa</taxon>
        <taxon>Ecdysozoa</taxon>
        <taxon>Arthropoda</taxon>
        <taxon>Hexapoda</taxon>
        <taxon>Insecta</taxon>
        <taxon>Pterygota</taxon>
        <taxon>Neoptera</taxon>
        <taxon>Paraneoptera</taxon>
        <taxon>Hemiptera</taxon>
        <taxon>Sternorrhyncha</taxon>
        <taxon>Aphidomorpha</taxon>
        <taxon>Aphidoidea</taxon>
        <taxon>Aphididae</taxon>
        <taxon>Aphidini</taxon>
        <taxon>Aphis</taxon>
        <taxon>Aphis</taxon>
    </lineage>
</organism>
<dbReference type="Proteomes" id="UP000478052">
    <property type="component" value="Unassembled WGS sequence"/>
</dbReference>
<reference evidence="1 2" key="1">
    <citation type="submission" date="2019-08" db="EMBL/GenBank/DDBJ databases">
        <title>Whole genome of Aphis craccivora.</title>
        <authorList>
            <person name="Voronova N.V."/>
            <person name="Shulinski R.S."/>
            <person name="Bandarenka Y.V."/>
            <person name="Zhorov D.G."/>
            <person name="Warner D."/>
        </authorList>
    </citation>
    <scope>NUCLEOTIDE SEQUENCE [LARGE SCALE GENOMIC DNA]</scope>
    <source>
        <strain evidence="1">180601</strain>
        <tissue evidence="1">Whole Body</tissue>
    </source>
</reference>
<dbReference type="OrthoDB" id="6624020at2759"/>